<dbReference type="PANTHER" id="PTHR10000:SF53">
    <property type="entry name" value="5-AMINO-6-(5-PHOSPHO-D-RIBITYLAMINO)URACIL PHOSPHATASE YBJI-RELATED"/>
    <property type="match status" value="1"/>
</dbReference>
<dbReference type="Pfam" id="PF08282">
    <property type="entry name" value="Hydrolase_3"/>
    <property type="match status" value="1"/>
</dbReference>
<dbReference type="EC" id="3.1.3.-" evidence="1"/>
<evidence type="ECO:0000313" key="1">
    <source>
        <dbReference type="EMBL" id="MFD0897854.1"/>
    </source>
</evidence>
<dbReference type="GO" id="GO:0016787">
    <property type="term" value="F:hydrolase activity"/>
    <property type="evidence" value="ECO:0007669"/>
    <property type="project" value="UniProtKB-KW"/>
</dbReference>
<dbReference type="Gene3D" id="3.40.50.1000">
    <property type="entry name" value="HAD superfamily/HAD-like"/>
    <property type="match status" value="1"/>
</dbReference>
<dbReference type="EMBL" id="JBHTIO010000042">
    <property type="protein sequence ID" value="MFD0897854.1"/>
    <property type="molecule type" value="Genomic_DNA"/>
</dbReference>
<gene>
    <name evidence="1" type="ORF">ACFQZ7_08985</name>
</gene>
<accession>A0ABW3EG75</accession>
<dbReference type="SUPFAM" id="SSF56784">
    <property type="entry name" value="HAD-like"/>
    <property type="match status" value="1"/>
</dbReference>
<dbReference type="RefSeq" id="WP_137638159.1">
    <property type="nucleotide sequence ID" value="NZ_BJDN01000019.1"/>
</dbReference>
<dbReference type="PROSITE" id="PS01229">
    <property type="entry name" value="COF_2"/>
    <property type="match status" value="1"/>
</dbReference>
<dbReference type="Proteomes" id="UP001597104">
    <property type="component" value="Unassembled WGS sequence"/>
</dbReference>
<dbReference type="InterPro" id="IPR006379">
    <property type="entry name" value="HAD-SF_hydro_IIB"/>
</dbReference>
<dbReference type="NCBIfam" id="TIGR01484">
    <property type="entry name" value="HAD-SF-IIB"/>
    <property type="match status" value="1"/>
</dbReference>
<protein>
    <submittedName>
        <fullName evidence="1">Cof-type HAD-IIB family hydrolase</fullName>
        <ecNumber evidence="1">3.1.3.-</ecNumber>
    </submittedName>
</protein>
<reference evidence="2" key="1">
    <citation type="journal article" date="2019" name="Int. J. Syst. Evol. Microbiol.">
        <title>The Global Catalogue of Microorganisms (GCM) 10K type strain sequencing project: providing services to taxonomists for standard genome sequencing and annotation.</title>
        <authorList>
            <consortium name="The Broad Institute Genomics Platform"/>
            <consortium name="The Broad Institute Genome Sequencing Center for Infectious Disease"/>
            <person name="Wu L."/>
            <person name="Ma J."/>
        </authorList>
    </citation>
    <scope>NUCLEOTIDE SEQUENCE [LARGE SCALE GENOMIC DNA]</scope>
    <source>
        <strain evidence="2">CCM 8925</strain>
    </source>
</reference>
<dbReference type="SFLD" id="SFLDG01140">
    <property type="entry name" value="C2.B:_Phosphomannomutase_and_P"/>
    <property type="match status" value="1"/>
</dbReference>
<dbReference type="PANTHER" id="PTHR10000">
    <property type="entry name" value="PHOSPHOSERINE PHOSPHATASE"/>
    <property type="match status" value="1"/>
</dbReference>
<sequence>MIKLIATDMDGTFLRDDLTYDEARFAKLQPQLRRHGMRFVVASGNQYFQLRSFFKAYPDTIYLAENGAYIRDQKQIYALHSFTSIAVHQILAKLVTLPDLNIIVCGQRSAYILASVAPTYITKMRQYYYELAVVPNFDQLNDHIVKFALGCPPAKTAALVAELQQLLAGLAEPTSSGHGDIDLIQPGMNKAAGLRELGQILGIELAEMVAFGDGGNDLEMLREVGLGVAMQNAQPEVAAVAAARTTTNQTQGVLAYLETLLA</sequence>
<comment type="caution">
    <text evidence="1">The sequence shown here is derived from an EMBL/GenBank/DDBJ whole genome shotgun (WGS) entry which is preliminary data.</text>
</comment>
<dbReference type="CDD" id="cd07518">
    <property type="entry name" value="HAD_YbiV-Like"/>
    <property type="match status" value="1"/>
</dbReference>
<proteinExistence type="predicted"/>
<dbReference type="Gene3D" id="3.30.1240.10">
    <property type="match status" value="1"/>
</dbReference>
<dbReference type="InterPro" id="IPR000150">
    <property type="entry name" value="Cof"/>
</dbReference>
<organism evidence="1 2">
    <name type="scientific">Loigolactobacillus binensis</name>
    <dbReference type="NCBI Taxonomy" id="2559922"/>
    <lineage>
        <taxon>Bacteria</taxon>
        <taxon>Bacillati</taxon>
        <taxon>Bacillota</taxon>
        <taxon>Bacilli</taxon>
        <taxon>Lactobacillales</taxon>
        <taxon>Lactobacillaceae</taxon>
        <taxon>Loigolactobacillus</taxon>
    </lineage>
</organism>
<dbReference type="NCBIfam" id="TIGR00099">
    <property type="entry name" value="Cof-subfamily"/>
    <property type="match status" value="1"/>
</dbReference>
<dbReference type="InterPro" id="IPR023214">
    <property type="entry name" value="HAD_sf"/>
</dbReference>
<keyword evidence="2" id="KW-1185">Reference proteome</keyword>
<keyword evidence="1" id="KW-0378">Hydrolase</keyword>
<dbReference type="InterPro" id="IPR036412">
    <property type="entry name" value="HAD-like_sf"/>
</dbReference>
<dbReference type="SFLD" id="SFLDS00003">
    <property type="entry name" value="Haloacid_Dehalogenase"/>
    <property type="match status" value="1"/>
</dbReference>
<evidence type="ECO:0000313" key="2">
    <source>
        <dbReference type="Proteomes" id="UP001597104"/>
    </source>
</evidence>
<name>A0ABW3EG75_9LACO</name>